<dbReference type="InterPro" id="IPR013766">
    <property type="entry name" value="Thioredoxin_domain"/>
</dbReference>
<evidence type="ECO:0000259" key="5">
    <source>
        <dbReference type="PROSITE" id="PS51352"/>
    </source>
</evidence>
<name>A0A2S9JTZ2_9SPHI</name>
<evidence type="ECO:0000256" key="1">
    <source>
        <dbReference type="ARBA" id="ARBA00004196"/>
    </source>
</evidence>
<dbReference type="CDD" id="cd02966">
    <property type="entry name" value="TlpA_like_family"/>
    <property type="match status" value="1"/>
</dbReference>
<gene>
    <name evidence="6" type="ORF">C5749_05915</name>
</gene>
<dbReference type="Proteomes" id="UP000238642">
    <property type="component" value="Unassembled WGS sequence"/>
</dbReference>
<keyword evidence="7" id="KW-1185">Reference proteome</keyword>
<organism evidence="6 7">
    <name type="scientific">Sphingobacterium gobiense</name>
    <dbReference type="NCBI Taxonomy" id="1382456"/>
    <lineage>
        <taxon>Bacteria</taxon>
        <taxon>Pseudomonadati</taxon>
        <taxon>Bacteroidota</taxon>
        <taxon>Sphingobacteriia</taxon>
        <taxon>Sphingobacteriales</taxon>
        <taxon>Sphingobacteriaceae</taxon>
        <taxon>Sphingobacterium</taxon>
    </lineage>
</organism>
<keyword evidence="4" id="KW-0676">Redox-active center</keyword>
<comment type="subcellular location">
    <subcellularLocation>
        <location evidence="1">Cell envelope</location>
    </subcellularLocation>
</comment>
<evidence type="ECO:0000313" key="6">
    <source>
        <dbReference type="EMBL" id="PRD56762.1"/>
    </source>
</evidence>
<sequence>MKKLINLFVAVVFSTALFGQNKNHVDEIKEKKALEWVHAELAKAKNPQVLESYGSDDFFRKDSVRIVGYIKGYDIGLGFSSGMIYNSNLFTHEDLPVTARIYENGTFEFSYEVLYPEISCIIFDDQAVEFYIEPGHTLGLLLDWEEFLHKDYHGKNIYTRHPMQYLGDLGKFNERLFAIDSRRPDYKELLDRQKKMAPTKFKSTWLNQWKTESLSLDSVLLAYKAEAKLSSLIKAQLDMVYANYFFEYALDRDYYSKQDTANQVLKMPLPADYYDFVTAIDFNNQAYLASYDFSVFINHYESLNLFRVRPSFTDSTSAQLEGLTKRGLINDIALGRHMAVMLNQHPIFGEQLVQNQLIEHPVVAKSIKEYANYLETRRGGYELPDTDGAKVFKNMVDKYKGKVLIVDFWAEWCAPCRVGIETHLADREKYADHPDFAFVFVTDESSSEKFYQEYTEKQKMINSYKVRDDEYLALRELFRFNGIPRYILIDAAGKIVDDNYSMRNWKNDFVKRFPDKFKREDFFDSISAQELRQN</sequence>
<dbReference type="Gene3D" id="3.40.30.10">
    <property type="entry name" value="Glutaredoxin"/>
    <property type="match status" value="1"/>
</dbReference>
<feature type="domain" description="Thioredoxin" evidence="5">
    <location>
        <begin position="372"/>
        <end position="528"/>
    </location>
</feature>
<dbReference type="InterPro" id="IPR036249">
    <property type="entry name" value="Thioredoxin-like_sf"/>
</dbReference>
<dbReference type="GO" id="GO:0030313">
    <property type="term" value="C:cell envelope"/>
    <property type="evidence" value="ECO:0007669"/>
    <property type="project" value="UniProtKB-SubCell"/>
</dbReference>
<accession>A0A2S9JTZ2</accession>
<dbReference type="SUPFAM" id="SSF52833">
    <property type="entry name" value="Thioredoxin-like"/>
    <property type="match status" value="1"/>
</dbReference>
<evidence type="ECO:0000313" key="7">
    <source>
        <dbReference type="Proteomes" id="UP000238642"/>
    </source>
</evidence>
<protein>
    <recommendedName>
        <fullName evidence="5">Thioredoxin domain-containing protein</fullName>
    </recommendedName>
</protein>
<dbReference type="PANTHER" id="PTHR42852">
    <property type="entry name" value="THIOL:DISULFIDE INTERCHANGE PROTEIN DSBE"/>
    <property type="match status" value="1"/>
</dbReference>
<comment type="caution">
    <text evidence="6">The sequence shown here is derived from an EMBL/GenBank/DDBJ whole genome shotgun (WGS) entry which is preliminary data.</text>
</comment>
<evidence type="ECO:0000256" key="2">
    <source>
        <dbReference type="ARBA" id="ARBA00022748"/>
    </source>
</evidence>
<dbReference type="AlphaFoldDB" id="A0A2S9JTZ2"/>
<dbReference type="OrthoDB" id="1120316at2"/>
<keyword evidence="2" id="KW-0201">Cytochrome c-type biogenesis</keyword>
<evidence type="ECO:0000256" key="4">
    <source>
        <dbReference type="ARBA" id="ARBA00023284"/>
    </source>
</evidence>
<dbReference type="GO" id="GO:0017004">
    <property type="term" value="P:cytochrome complex assembly"/>
    <property type="evidence" value="ECO:0007669"/>
    <property type="project" value="UniProtKB-KW"/>
</dbReference>
<dbReference type="EMBL" id="PVBS01000001">
    <property type="protein sequence ID" value="PRD56762.1"/>
    <property type="molecule type" value="Genomic_DNA"/>
</dbReference>
<dbReference type="InterPro" id="IPR050553">
    <property type="entry name" value="Thioredoxin_ResA/DsbE_sf"/>
</dbReference>
<keyword evidence="3" id="KW-1015">Disulfide bond</keyword>
<evidence type="ECO:0000256" key="3">
    <source>
        <dbReference type="ARBA" id="ARBA00023157"/>
    </source>
</evidence>
<reference evidence="6 7" key="1">
    <citation type="submission" date="2018-02" db="EMBL/GenBank/DDBJ databases">
        <title>The draft genome of Sphingobacterium gobiense H7.</title>
        <authorList>
            <person name="Li L."/>
            <person name="Liu L."/>
            <person name="Zhang X."/>
            <person name="Wang T."/>
            <person name="Liang L."/>
        </authorList>
    </citation>
    <scope>NUCLEOTIDE SEQUENCE [LARGE SCALE GENOMIC DNA]</scope>
    <source>
        <strain evidence="6 7">ACCC 05757</strain>
    </source>
</reference>
<dbReference type="Pfam" id="PF13905">
    <property type="entry name" value="Thioredoxin_8"/>
    <property type="match status" value="1"/>
</dbReference>
<dbReference type="PROSITE" id="PS51352">
    <property type="entry name" value="THIOREDOXIN_2"/>
    <property type="match status" value="1"/>
</dbReference>
<dbReference type="RefSeq" id="WP_105723893.1">
    <property type="nucleotide sequence ID" value="NZ_PVBS01000001.1"/>
</dbReference>
<dbReference type="InterPro" id="IPR012336">
    <property type="entry name" value="Thioredoxin-like_fold"/>
</dbReference>
<proteinExistence type="predicted"/>
<dbReference type="PANTHER" id="PTHR42852:SF6">
    <property type="entry name" value="THIOL:DISULFIDE INTERCHANGE PROTEIN DSBE"/>
    <property type="match status" value="1"/>
</dbReference>